<evidence type="ECO:0000313" key="2">
    <source>
        <dbReference type="Proteomes" id="UP000195755"/>
    </source>
</evidence>
<protein>
    <submittedName>
        <fullName evidence="1">Hydrolase</fullName>
    </submittedName>
</protein>
<sequence>MPAAVVFDCFDTLVLSGPLPGPETFTACLADVLALDRRCAGEVVHQVFTTVFTAMSDRSALQPPTMGLLDAALRERNEPRDRADLERALWHALGCADPGQYALCEPAADAMRRTAAAGHTVRVMSNCYLPGNLMRRLMRGLKVPEVYDRTLFTADGGPKKPDPRAFRLIGKGDFARRVMVGDSEEIDIAPAAALGWDTVRVDPAAPDLTGLLTLLEL</sequence>
<dbReference type="KEGG" id="salj:SMD11_6766"/>
<proteinExistence type="predicted"/>
<dbReference type="SUPFAM" id="SSF56784">
    <property type="entry name" value="HAD-like"/>
    <property type="match status" value="1"/>
</dbReference>
<dbReference type="InterPro" id="IPR036412">
    <property type="entry name" value="HAD-like_sf"/>
</dbReference>
<dbReference type="InterPro" id="IPR023214">
    <property type="entry name" value="HAD_sf"/>
</dbReference>
<dbReference type="Proteomes" id="UP000195755">
    <property type="component" value="Chromosome"/>
</dbReference>
<dbReference type="GO" id="GO:0016787">
    <property type="term" value="F:hydrolase activity"/>
    <property type="evidence" value="ECO:0007669"/>
    <property type="project" value="UniProtKB-KW"/>
</dbReference>
<keyword evidence="1" id="KW-0378">Hydrolase</keyword>
<dbReference type="AlphaFoldDB" id="A0A1Z2LDJ4"/>
<dbReference type="EMBL" id="CP021744">
    <property type="protein sequence ID" value="ARZ72342.1"/>
    <property type="molecule type" value="Genomic_DNA"/>
</dbReference>
<dbReference type="Gene3D" id="3.40.50.1000">
    <property type="entry name" value="HAD superfamily/HAD-like"/>
    <property type="match status" value="1"/>
</dbReference>
<organism evidence="1 2">
    <name type="scientific">Streptomyces albireticuli</name>
    <dbReference type="NCBI Taxonomy" id="1940"/>
    <lineage>
        <taxon>Bacteria</taxon>
        <taxon>Bacillati</taxon>
        <taxon>Actinomycetota</taxon>
        <taxon>Actinomycetes</taxon>
        <taxon>Kitasatosporales</taxon>
        <taxon>Streptomycetaceae</taxon>
        <taxon>Streptomyces</taxon>
    </lineage>
</organism>
<name>A0A1Z2LDJ4_9ACTN</name>
<gene>
    <name evidence="1" type="ORF">SMD11_6766</name>
</gene>
<dbReference type="RefSeq" id="WP_087929975.1">
    <property type="nucleotide sequence ID" value="NZ_CP021744.1"/>
</dbReference>
<reference evidence="1 2" key="1">
    <citation type="submission" date="2017-06" db="EMBL/GenBank/DDBJ databases">
        <title>Streptomyces albireticuli Genome sequencing and assembly.</title>
        <authorList>
            <person name="Wang Y."/>
            <person name="Du B."/>
            <person name="Ding Y."/>
            <person name="Liu H."/>
            <person name="Hou Q."/>
            <person name="Liu K."/>
            <person name="Yao L."/>
            <person name="Wang C."/>
        </authorList>
    </citation>
    <scope>NUCLEOTIDE SEQUENCE [LARGE SCALE GENOMIC DNA]</scope>
    <source>
        <strain evidence="1 2">MDJK11</strain>
    </source>
</reference>
<accession>A0A1Z2LDJ4</accession>
<dbReference type="OrthoDB" id="4308452at2"/>
<evidence type="ECO:0000313" key="1">
    <source>
        <dbReference type="EMBL" id="ARZ72342.1"/>
    </source>
</evidence>